<feature type="domain" description="Calponin-homology (CH)" evidence="8">
    <location>
        <begin position="62"/>
        <end position="181"/>
    </location>
</feature>
<feature type="compositionally biased region" description="Gly residues" evidence="7">
    <location>
        <begin position="1077"/>
        <end position="1086"/>
    </location>
</feature>
<keyword evidence="6" id="KW-0175">Coiled coil</keyword>
<dbReference type="Pfam" id="PF00307">
    <property type="entry name" value="CH"/>
    <property type="match status" value="2"/>
</dbReference>
<feature type="compositionally biased region" description="Low complexity" evidence="7">
    <location>
        <begin position="539"/>
        <end position="551"/>
    </location>
</feature>
<dbReference type="Proteomes" id="UP000001554">
    <property type="component" value="Chromosome 1"/>
</dbReference>
<feature type="region of interest" description="Disordered" evidence="7">
    <location>
        <begin position="1"/>
        <end position="27"/>
    </location>
</feature>
<feature type="compositionally biased region" description="Low complexity" evidence="7">
    <location>
        <begin position="216"/>
        <end position="237"/>
    </location>
</feature>
<dbReference type="PANTHER" id="PTHR47535">
    <property type="entry name" value="MUSCLE-SPECIFIC PROTEIN 300 KDA, ISOFORM G"/>
    <property type="match status" value="1"/>
</dbReference>
<feature type="compositionally biased region" description="Basic and acidic residues" evidence="7">
    <location>
        <begin position="1289"/>
        <end position="1303"/>
    </location>
</feature>
<feature type="region of interest" description="Disordered" evidence="7">
    <location>
        <begin position="528"/>
        <end position="601"/>
    </location>
</feature>
<dbReference type="CDD" id="cd00176">
    <property type="entry name" value="SPEC"/>
    <property type="match status" value="4"/>
</dbReference>
<feature type="compositionally biased region" description="Acidic residues" evidence="7">
    <location>
        <begin position="1253"/>
        <end position="1267"/>
    </location>
</feature>
<feature type="coiled-coil region" evidence="6">
    <location>
        <begin position="666"/>
        <end position="732"/>
    </location>
</feature>
<dbReference type="InterPro" id="IPR018159">
    <property type="entry name" value="Spectrin/alpha-actinin"/>
</dbReference>
<sequence>MALQMFTPTSPRRVRLRRSGSSSGRRRLEELFRTPRSSVERMDVSGVARDLLMTVDLKDDQMVQTKCFTNWANSYLAKRNPPVTIFNLFEEMKDGINLLYLLEVLSGEELVPDKDTGTGVQAVRKGRDMTLSDKVTNAKASLAYLEDNGVKIPAGVTPQEITNGTPPKILDLMWAIVSHYQIEEVAKMSRRTVSGLNASMGDDSMYGTMPRTSSQSTTPTKGGKFGFSGSSSSLPSLGKRKKSSRDQSPGPNRKKSGKETKEAQKILLKWSQNAVDRRVVDVKDFSKSWRNGKAFSSLVHTIQPDLVDMPRLSTKSASSRMEHAFTAAERFLGIPKLIDSEDVDVDRPDGRSVMTYVSLFAQAFPQAGGWTAPTPSQRDVRYLGLGSGNTSSFRRAGSARGTYGSSSGGGGAYVSTSGGGGAYSVGGGDNPSVSVTEFQSTRTTEVTSYEQNTQLSSYEQSSQLAAEDSYRTSDVTSDSLYDDVMNEVGAGGTFSGQRFKTDVVMNGSGQEMQSASNHLDVQVGSFRGESAAGKGGRYSGEFSQQSSQQTSKGGGYGGEYEQSSAQVFTYDNKGGQSQSTSVRSSALMEDGSSPTVVMANKGDMSPIRVSINLPSYAGRRGGSTSKSGGASPGEDEYSRGLGNIRGWLADVEKEYPKDIMVYHQDVQEHIEDLETLDTEAGKQEDKLSTLSRQVDSVFGSRGDEARVAKSDLNDVQEEITRIRNDVSKEKNNCTRMLPYVKRFEDDTAEIDNWLSDAEKLMMSHMVDSTSAKFNQRVQNHKEFFTTRNTMRNKLSSCNSDLKKIEGLCLDNHDKSPLQTRFDDIDSRFEDGMALSLTWDDKLDDIQENWRDFDKRTDDVGSWLDKANDIMTDRDQPLDIQIARHEMLVTFFKDVDSDMMEGLVQSGERLAEDMNDPEKEQLQDQMGRIENKWKDVMYQAPIALMKLKFRKSQDLYRETVDKANKETDREYELLVNPSVDRDDLRHTHEGLYLREPEGFIPTAERHVSDMENYSRELVQYSVDEMSLVGPAKDNREHFEGVRKEQQVLWEKLRNARTDQEGKGPGGYQISTNVTQVPGGHGGQGLDGVYGPKGYPGKGRQPPDYNSVEGGYGIDGNQQPQRYGALDRGGRYGGVPSRLSYQYPRGYRRPDKGYRYGGVPFNRTKQPVEDGKQGKGGGDADAESSASDTPSDQQPPKEEKQEIVEPEADTVTVAVESSDTVPADYQTPVEQKEQENIVAEDNESSATVPASDQQPAEEEENEEKVEAEADCSVTDMPDTQQAAEEEENEEKVEAEADRNITDMPDKQQPQETGRPDKGAGYHGASSGDTPQQRGGGDGYGPGQVVGGRDGYNGGVGGQINIHETIVINEYEQNVYQQGKGGGYGTGSWKTRPEEIERAHRWKQFFEKKEAMLQECTQIDDTLDGEEQLEITPPNVKSRDHLFERLDRELKQNRGETPDLKDMGSWLEREMPHKKDDIVGDIAFVEKAQDETEDHLRRAREEHENLLTRVNDFYECKERTHKCIDRAELVLRSRICQRPADIASQLDKHENAEGELSNNMPKLDLMSKRGTELVQDLRSSNLWKTTEIRKEMDHTSHRWIEVSEQLHDNKDVLRNMENIWDEMYNINSDFEDWFNGPVEDLRKKLYSISDASEVPDMQRRLDLFQDEIIDRENQWTKLNNRAQRLQDLNQNVPISLVERLVQRNKDGIEEAKKLAIEGRRKLDSFKANQDFGRRNLDPLQKWLDKEERLLKAQYDLQMDIYSKKAQRDKFESFSNEIASHRWKFDEVNSKAREVNLSQNPEIVRQLEQINDRYSALKIECDDITKKCEGHVADHSQYDELYDEASEWLKQQREKLREAQQPTTDWKELEEHHANINLLLLTKKRGEIKINNTSERADVTMDNTSADGKPIIIDQVESLRHEFELYLEELNAAKLKVEGQLEGMKPEINRSKLSDRSIAIEQRLDENLSQQSISSTYQYTQSTKTVYGSQTIGGSGGAGGAGGGYGGIGQSAGGGYGGTSQTSGIGIGQGGGYGGISQSAGGGYGGGTGSGYGVQTTSSTYSTSGAGGGGGVSTGVGGSSSINQFLGGGSSAVFDVSVSRVKTSSVTKDIGIQPSPSRQRTSTSTETMTDDLRKKVGDKVFQEIVLQPGERRTFGSGDNVVHYHNSQSEPITVKINYLVNYYE</sequence>
<name>A0A9J7HI43_BRAFL</name>
<protein>
    <submittedName>
        <fullName evidence="10">Uncharacterized protein LOC118404010 isoform X15</fullName>
    </submittedName>
</protein>
<feature type="region of interest" description="Disordered" evidence="7">
    <location>
        <begin position="613"/>
        <end position="639"/>
    </location>
</feature>
<dbReference type="Gene3D" id="1.20.58.60">
    <property type="match status" value="3"/>
</dbReference>
<evidence type="ECO:0000259" key="8">
    <source>
        <dbReference type="PROSITE" id="PS50021"/>
    </source>
</evidence>
<accession>A0A9J7HI43</accession>
<keyword evidence="9" id="KW-1185">Reference proteome</keyword>
<reference evidence="9" key="1">
    <citation type="journal article" date="2020" name="Nat. Ecol. Evol.">
        <title>Deeply conserved synteny resolves early events in vertebrate evolution.</title>
        <authorList>
            <person name="Simakov O."/>
            <person name="Marletaz F."/>
            <person name="Yue J.X."/>
            <person name="O'Connell B."/>
            <person name="Jenkins J."/>
            <person name="Brandt A."/>
            <person name="Calef R."/>
            <person name="Tung C.H."/>
            <person name="Huang T.K."/>
            <person name="Schmutz J."/>
            <person name="Satoh N."/>
            <person name="Yu J.K."/>
            <person name="Putnam N.H."/>
            <person name="Green R.E."/>
            <person name="Rokhsar D.S."/>
        </authorList>
    </citation>
    <scope>NUCLEOTIDE SEQUENCE [LARGE SCALE GENOMIC DNA]</scope>
    <source>
        <strain evidence="9">S238N-H82</strain>
    </source>
</reference>
<dbReference type="SMART" id="SM00033">
    <property type="entry name" value="CH"/>
    <property type="match status" value="2"/>
</dbReference>
<comment type="subcellular location">
    <subcellularLocation>
        <location evidence="1">Membrane</location>
    </subcellularLocation>
</comment>
<evidence type="ECO:0000313" key="10">
    <source>
        <dbReference type="RefSeq" id="XP_035659981.1"/>
    </source>
</evidence>
<dbReference type="InterPro" id="IPR002017">
    <property type="entry name" value="Spectrin_repeat"/>
</dbReference>
<dbReference type="RefSeq" id="XP_035659981.1">
    <property type="nucleotide sequence ID" value="XM_035804088.1"/>
</dbReference>
<feature type="compositionally biased region" description="Polar residues" evidence="7">
    <location>
        <begin position="1242"/>
        <end position="1252"/>
    </location>
</feature>
<keyword evidence="4" id="KW-1133">Transmembrane helix</keyword>
<dbReference type="SUPFAM" id="SSF47576">
    <property type="entry name" value="Calponin-homology domain, CH-domain"/>
    <property type="match status" value="1"/>
</dbReference>
<dbReference type="InterPro" id="IPR052403">
    <property type="entry name" value="LINC-complex_assoc"/>
</dbReference>
<dbReference type="InterPro" id="IPR036872">
    <property type="entry name" value="CH_dom_sf"/>
</dbReference>
<evidence type="ECO:0000256" key="3">
    <source>
        <dbReference type="ARBA" id="ARBA00022737"/>
    </source>
</evidence>
<proteinExistence type="predicted"/>
<reference evidence="10" key="2">
    <citation type="submission" date="2025-08" db="UniProtKB">
        <authorList>
            <consortium name="RefSeq"/>
        </authorList>
    </citation>
    <scope>IDENTIFICATION</scope>
    <source>
        <strain evidence="10">S238N-H82</strain>
        <tissue evidence="10">Testes</tissue>
    </source>
</reference>
<evidence type="ECO:0000313" key="9">
    <source>
        <dbReference type="Proteomes" id="UP000001554"/>
    </source>
</evidence>
<evidence type="ECO:0000256" key="4">
    <source>
        <dbReference type="ARBA" id="ARBA00022989"/>
    </source>
</evidence>
<feature type="region of interest" description="Disordered" evidence="7">
    <location>
        <begin position="1076"/>
        <end position="1349"/>
    </location>
</feature>
<feature type="coiled-coil region" evidence="6">
    <location>
        <begin position="1479"/>
        <end position="1506"/>
    </location>
</feature>
<keyword evidence="3" id="KW-0677">Repeat</keyword>
<keyword evidence="5" id="KW-0472">Membrane</keyword>
<feature type="compositionally biased region" description="Polar residues" evidence="7">
    <location>
        <begin position="1182"/>
        <end position="1192"/>
    </location>
</feature>
<evidence type="ECO:0000256" key="5">
    <source>
        <dbReference type="ARBA" id="ARBA00023136"/>
    </source>
</evidence>
<organism evidence="9 10">
    <name type="scientific">Branchiostoma floridae</name>
    <name type="common">Florida lancelet</name>
    <name type="synonym">Amphioxus</name>
    <dbReference type="NCBI Taxonomy" id="7739"/>
    <lineage>
        <taxon>Eukaryota</taxon>
        <taxon>Metazoa</taxon>
        <taxon>Chordata</taxon>
        <taxon>Cephalochordata</taxon>
        <taxon>Leptocardii</taxon>
        <taxon>Amphioxiformes</taxon>
        <taxon>Branchiostomatidae</taxon>
        <taxon>Branchiostoma</taxon>
    </lineage>
</organism>
<evidence type="ECO:0000256" key="7">
    <source>
        <dbReference type="SAM" id="MobiDB-lite"/>
    </source>
</evidence>
<feature type="compositionally biased region" description="Low complexity" evidence="7">
    <location>
        <begin position="2101"/>
        <end position="2123"/>
    </location>
</feature>
<evidence type="ECO:0000256" key="1">
    <source>
        <dbReference type="ARBA" id="ARBA00004370"/>
    </source>
</evidence>
<feature type="domain" description="Calponin-homology (CH)" evidence="8">
    <location>
        <begin position="261"/>
        <end position="365"/>
    </location>
</feature>
<feature type="region of interest" description="Disordered" evidence="7">
    <location>
        <begin position="433"/>
        <end position="473"/>
    </location>
</feature>
<feature type="compositionally biased region" description="Polar residues" evidence="7">
    <location>
        <begin position="433"/>
        <end position="464"/>
    </location>
</feature>
<dbReference type="PROSITE" id="PS50021">
    <property type="entry name" value="CH"/>
    <property type="match status" value="2"/>
</dbReference>
<feature type="compositionally biased region" description="Gly residues" evidence="7">
    <location>
        <begin position="1331"/>
        <end position="1349"/>
    </location>
</feature>
<gene>
    <name evidence="10" type="primary">LOC118404010</name>
</gene>
<feature type="region of interest" description="Disordered" evidence="7">
    <location>
        <begin position="199"/>
        <end position="262"/>
    </location>
</feature>
<feature type="compositionally biased region" description="Polar residues" evidence="7">
    <location>
        <begin position="565"/>
        <end position="584"/>
    </location>
</feature>
<dbReference type="SMART" id="SM00150">
    <property type="entry name" value="SPEC"/>
    <property type="match status" value="6"/>
</dbReference>
<feature type="compositionally biased region" description="Low complexity" evidence="7">
    <location>
        <begin position="1088"/>
        <end position="1097"/>
    </location>
</feature>
<dbReference type="SUPFAM" id="SSF46966">
    <property type="entry name" value="Spectrin repeat"/>
    <property type="match status" value="6"/>
</dbReference>
<dbReference type="Gene3D" id="1.10.418.10">
    <property type="entry name" value="Calponin-like domain"/>
    <property type="match status" value="2"/>
</dbReference>
<dbReference type="GO" id="GO:0016020">
    <property type="term" value="C:membrane"/>
    <property type="evidence" value="ECO:0007669"/>
    <property type="project" value="UniProtKB-SubCell"/>
</dbReference>
<keyword evidence="2" id="KW-0812">Transmembrane</keyword>
<evidence type="ECO:0000256" key="6">
    <source>
        <dbReference type="SAM" id="Coils"/>
    </source>
</evidence>
<dbReference type="Pfam" id="PF00435">
    <property type="entry name" value="Spectrin"/>
    <property type="match status" value="1"/>
</dbReference>
<dbReference type="InterPro" id="IPR001715">
    <property type="entry name" value="CH_dom"/>
</dbReference>
<dbReference type="GeneID" id="118404010"/>
<dbReference type="PANTHER" id="PTHR47535:SF1">
    <property type="entry name" value="NESPRIN-1"/>
    <property type="match status" value="1"/>
</dbReference>
<feature type="region of interest" description="Disordered" evidence="7">
    <location>
        <begin position="2101"/>
        <end position="2126"/>
    </location>
</feature>
<evidence type="ECO:0000256" key="2">
    <source>
        <dbReference type="ARBA" id="ARBA00022692"/>
    </source>
</evidence>